<reference evidence="1" key="1">
    <citation type="submission" date="2023-07" db="EMBL/GenBank/DDBJ databases">
        <authorList>
            <consortium name="AG Swart"/>
            <person name="Singh M."/>
            <person name="Singh A."/>
            <person name="Seah K."/>
            <person name="Emmerich C."/>
        </authorList>
    </citation>
    <scope>NUCLEOTIDE SEQUENCE</scope>
    <source>
        <strain evidence="1">DP1</strain>
    </source>
</reference>
<evidence type="ECO:0000313" key="2">
    <source>
        <dbReference type="Proteomes" id="UP001295684"/>
    </source>
</evidence>
<sequence length="114" mass="12794">MNSLTRSANCAPFLDDYNGRISRNKPCLSGTKNNPSRYYTHGNKKLFKSVHSSSSKQNPSKSSKLLHLSASALQPQSLVHKYSLKKQVGTPKQQHCEDQLEVQDLVSCEEECQQ</sequence>
<evidence type="ECO:0000313" key="1">
    <source>
        <dbReference type="EMBL" id="CAI2380702.1"/>
    </source>
</evidence>
<dbReference type="Proteomes" id="UP001295684">
    <property type="component" value="Unassembled WGS sequence"/>
</dbReference>
<name>A0AAD1XZL3_EUPCR</name>
<dbReference type="AlphaFoldDB" id="A0AAD1XZL3"/>
<dbReference type="EMBL" id="CAMPGE010022675">
    <property type="protein sequence ID" value="CAI2380702.1"/>
    <property type="molecule type" value="Genomic_DNA"/>
</dbReference>
<protein>
    <submittedName>
        <fullName evidence="1">Uncharacterized protein</fullName>
    </submittedName>
</protein>
<accession>A0AAD1XZL3</accession>
<proteinExistence type="predicted"/>
<organism evidence="1 2">
    <name type="scientific">Euplotes crassus</name>
    <dbReference type="NCBI Taxonomy" id="5936"/>
    <lineage>
        <taxon>Eukaryota</taxon>
        <taxon>Sar</taxon>
        <taxon>Alveolata</taxon>
        <taxon>Ciliophora</taxon>
        <taxon>Intramacronucleata</taxon>
        <taxon>Spirotrichea</taxon>
        <taxon>Hypotrichia</taxon>
        <taxon>Euplotida</taxon>
        <taxon>Euplotidae</taxon>
        <taxon>Moneuplotes</taxon>
    </lineage>
</organism>
<keyword evidence="2" id="KW-1185">Reference proteome</keyword>
<gene>
    <name evidence="1" type="ORF">ECRASSUSDP1_LOCUS22142</name>
</gene>
<comment type="caution">
    <text evidence="1">The sequence shown here is derived from an EMBL/GenBank/DDBJ whole genome shotgun (WGS) entry which is preliminary data.</text>
</comment>